<dbReference type="HAMAP" id="MF_01978">
    <property type="entry name" value="Phosphofructokinase_II_B2"/>
    <property type="match status" value="1"/>
</dbReference>
<comment type="subcellular location">
    <subcellularLocation>
        <location evidence="6">Cytoplasm</location>
    </subcellularLocation>
</comment>
<comment type="activity regulation">
    <text evidence="6">Non-allosteric.</text>
</comment>
<keyword evidence="6" id="KW-0324">Glycolysis</keyword>
<comment type="caution">
    <text evidence="6">Lacks conserved residue(s) required for the propagation of feature annotation.</text>
</comment>
<dbReference type="Gene3D" id="3.40.50.450">
    <property type="match status" value="1"/>
</dbReference>
<accession>A0AAW7ZF15</accession>
<evidence type="ECO:0000256" key="6">
    <source>
        <dbReference type="HAMAP-Rule" id="MF_01978"/>
    </source>
</evidence>
<comment type="catalytic activity">
    <reaction evidence="6">
        <text>beta-D-fructose 6-phosphate + diphosphate = beta-D-fructose 1,6-bisphosphate + phosphate + H(+)</text>
        <dbReference type="Rhea" id="RHEA:13613"/>
        <dbReference type="ChEBI" id="CHEBI:15378"/>
        <dbReference type="ChEBI" id="CHEBI:32966"/>
        <dbReference type="ChEBI" id="CHEBI:33019"/>
        <dbReference type="ChEBI" id="CHEBI:43474"/>
        <dbReference type="ChEBI" id="CHEBI:57634"/>
        <dbReference type="EC" id="2.7.1.90"/>
    </reaction>
</comment>
<name>A0AAW7ZF15_9FIRM</name>
<comment type="similarity">
    <text evidence="6">Belongs to the phosphofructokinase type A (PFKA) family. PPi-dependent PFK group II subfamily. Clade 'B2' sub-subfamily.</text>
</comment>
<dbReference type="NCBIfam" id="NF010675">
    <property type="entry name" value="PRK14072.1"/>
    <property type="match status" value="1"/>
</dbReference>
<dbReference type="InterPro" id="IPR000023">
    <property type="entry name" value="Phosphofructokinase_dom"/>
</dbReference>
<feature type="binding site" evidence="6">
    <location>
        <begin position="137"/>
        <end position="139"/>
    </location>
    <ligand>
        <name>substrate</name>
    </ligand>
</feature>
<dbReference type="SUPFAM" id="SSF53784">
    <property type="entry name" value="Phosphofructokinase"/>
    <property type="match status" value="1"/>
</dbReference>
<feature type="binding site" evidence="6">
    <location>
        <position position="14"/>
    </location>
    <ligand>
        <name>diphosphate</name>
        <dbReference type="ChEBI" id="CHEBI:33019"/>
    </ligand>
</feature>
<evidence type="ECO:0000256" key="2">
    <source>
        <dbReference type="ARBA" id="ARBA00022679"/>
    </source>
</evidence>
<dbReference type="Pfam" id="PF00365">
    <property type="entry name" value="PFK"/>
    <property type="match status" value="1"/>
</dbReference>
<dbReference type="GO" id="GO:0006002">
    <property type="term" value="P:fructose 6-phosphate metabolic process"/>
    <property type="evidence" value="ECO:0007669"/>
    <property type="project" value="InterPro"/>
</dbReference>
<feature type="binding site" evidence="6">
    <location>
        <position position="109"/>
    </location>
    <ligand>
        <name>Mg(2+)</name>
        <dbReference type="ChEBI" id="CHEBI:18420"/>
        <note>catalytic</note>
    </ligand>
</feature>
<proteinExistence type="inferred from homology"/>
<reference evidence="8" key="2">
    <citation type="submission" date="2023-03" db="EMBL/GenBank/DDBJ databases">
        <authorList>
            <person name="Zhang Z."/>
        </authorList>
    </citation>
    <scope>NUCLEOTIDE SEQUENCE</scope>
    <source>
        <strain evidence="8">DSA</strain>
    </source>
</reference>
<dbReference type="Gene3D" id="3.40.50.460">
    <property type="entry name" value="Phosphofructokinase domain"/>
    <property type="match status" value="1"/>
</dbReference>
<dbReference type="PANTHER" id="PTHR45770">
    <property type="entry name" value="ATP-DEPENDENT 6-PHOSPHOFRUCTOKINASE 1"/>
    <property type="match status" value="1"/>
</dbReference>
<keyword evidence="2 6" id="KW-0808">Transferase</keyword>
<comment type="subunit">
    <text evidence="6">Homodimer.</text>
</comment>
<evidence type="ECO:0000256" key="5">
    <source>
        <dbReference type="ARBA" id="ARBA00022842"/>
    </source>
</evidence>
<dbReference type="EC" id="2.7.1.90" evidence="6"/>
<comment type="caution">
    <text evidence="8">The sequence shown here is derived from an EMBL/GenBank/DDBJ whole genome shotgun (WGS) entry which is preliminary data.</text>
</comment>
<comment type="function">
    <text evidence="6">Catalyzes the phosphorylation of D-fructose 6-phosphate, the first committing step of glycolysis. Uses inorganic phosphate (PPi) as phosphoryl donor instead of ATP like common ATP-dependent phosphofructokinases (ATP-PFKs), which renders the reaction reversible, and can thus function both in glycolysis and gluconeogenesis. Consistently, PPi-PFK can replace the enzymes of both the forward (ATP-PFK) and reverse (fructose-bisphosphatase (FBPase)) reactions.</text>
</comment>
<protein>
    <recommendedName>
        <fullName evidence="6">Pyrophosphate--fructose 6-phosphate 1-phosphotransferase</fullName>
        <ecNumber evidence="6">2.7.1.90</ecNumber>
    </recommendedName>
    <alternativeName>
        <fullName evidence="6">6-phosphofructokinase, pyrophosphate dependent</fullName>
    </alternativeName>
    <alternativeName>
        <fullName evidence="6">PPi-dependent phosphofructokinase</fullName>
        <shortName evidence="6">PPi-PFK</shortName>
    </alternativeName>
    <alternativeName>
        <fullName evidence="6">Pyrophosphate-dependent 6-phosphofructose-1-kinase</fullName>
    </alternativeName>
</protein>
<comment type="pathway">
    <text evidence="6">Carbohydrate degradation; glycolysis; D-glyceraldehyde 3-phosphate and glycerone phosphate from D-glucose: step 3/4.</text>
</comment>
<dbReference type="InterPro" id="IPR035966">
    <property type="entry name" value="PKF_sf"/>
</dbReference>
<dbReference type="GO" id="GO:0047334">
    <property type="term" value="F:diphosphate-fructose-6-phosphate 1-phosphotransferase activity"/>
    <property type="evidence" value="ECO:0007669"/>
    <property type="project" value="UniProtKB-EC"/>
</dbReference>
<dbReference type="RefSeq" id="WP_304542748.1">
    <property type="nucleotide sequence ID" value="NZ_JARPTC010000014.1"/>
</dbReference>
<keyword evidence="5 6" id="KW-0460">Magnesium</keyword>
<keyword evidence="9" id="KW-1185">Reference proteome</keyword>
<evidence type="ECO:0000256" key="3">
    <source>
        <dbReference type="ARBA" id="ARBA00022723"/>
    </source>
</evidence>
<dbReference type="InterPro" id="IPR011404">
    <property type="entry name" value="PPi-PFK"/>
</dbReference>
<dbReference type="GO" id="GO:0046872">
    <property type="term" value="F:metal ion binding"/>
    <property type="evidence" value="ECO:0007669"/>
    <property type="project" value="UniProtKB-KW"/>
</dbReference>
<dbReference type="GO" id="GO:0005737">
    <property type="term" value="C:cytoplasm"/>
    <property type="evidence" value="ECO:0007669"/>
    <property type="project" value="UniProtKB-SubCell"/>
</dbReference>
<evidence type="ECO:0000256" key="4">
    <source>
        <dbReference type="ARBA" id="ARBA00022777"/>
    </source>
</evidence>
<evidence type="ECO:0000256" key="1">
    <source>
        <dbReference type="ARBA" id="ARBA00001946"/>
    </source>
</evidence>
<comment type="cofactor">
    <cofactor evidence="1 6">
        <name>Mg(2+)</name>
        <dbReference type="ChEBI" id="CHEBI:18420"/>
    </cofactor>
</comment>
<keyword evidence="3 6" id="KW-0479">Metal-binding</keyword>
<dbReference type="GO" id="GO:0003872">
    <property type="term" value="F:6-phosphofructokinase activity"/>
    <property type="evidence" value="ECO:0007669"/>
    <property type="project" value="UniProtKB-UniRule"/>
</dbReference>
<keyword evidence="4 6" id="KW-0418">Kinase</keyword>
<dbReference type="InterPro" id="IPR050929">
    <property type="entry name" value="PFKA"/>
</dbReference>
<evidence type="ECO:0000313" key="8">
    <source>
        <dbReference type="EMBL" id="MDO7787596.1"/>
    </source>
</evidence>
<organism evidence="8 9">
    <name type="scientific">Desulforamulus aquiferis</name>
    <dbReference type="NCBI Taxonomy" id="1397668"/>
    <lineage>
        <taxon>Bacteria</taxon>
        <taxon>Bacillati</taxon>
        <taxon>Bacillota</taxon>
        <taxon>Clostridia</taxon>
        <taxon>Eubacteriales</taxon>
        <taxon>Peptococcaceae</taxon>
        <taxon>Desulforamulus</taxon>
    </lineage>
</organism>
<feature type="domain" description="Phosphofructokinase" evidence="7">
    <location>
        <begin position="8"/>
        <end position="301"/>
    </location>
</feature>
<reference evidence="8" key="1">
    <citation type="journal article" date="2023" name="J. Hazard. Mater.">
        <title>Anaerobic biodegradation of pyrene and benzo[a]pyrene by a new sulfate-reducing Desulforamulus aquiferis strain DSA.</title>
        <authorList>
            <person name="Zhang Z."/>
            <person name="Sun J."/>
            <person name="Gong X."/>
            <person name="Wang C."/>
            <person name="Wang H."/>
        </authorList>
    </citation>
    <scope>NUCLEOTIDE SEQUENCE</scope>
    <source>
        <strain evidence="8">DSA</strain>
    </source>
</reference>
<dbReference type="PIRSF" id="PIRSF036483">
    <property type="entry name" value="PFK_XF0274"/>
    <property type="match status" value="1"/>
</dbReference>
<dbReference type="InterPro" id="IPR022953">
    <property type="entry name" value="ATP_PFK"/>
</dbReference>
<feature type="binding site" evidence="6">
    <location>
        <position position="241"/>
    </location>
    <ligand>
        <name>substrate</name>
    </ligand>
</feature>
<dbReference type="AlphaFoldDB" id="A0AAW7ZF15"/>
<evidence type="ECO:0000259" key="7">
    <source>
        <dbReference type="Pfam" id="PF00365"/>
    </source>
</evidence>
<keyword evidence="6" id="KW-0963">Cytoplasm</keyword>
<sequence>MPGLRTLVVAQTGGPTAVINSTLAGIIEESRNYPEIKEVIGCICGFHGLFDGKFIKLSSFDDLELKQLRNTPGAFLGSSRMHLTPSDFKEIPIKLEKLQAGYYLQIGGNGTMFAAGKISEEAMKLGKNLQVIGVPKTVDNDIFGLDHTPGYASAARYVAQATLDVGLDLYAMRTFEQVRVLEVMGRNVGWLAAATGLAKEYSDKAPHLIYLPEIPFDEKEFLEEVDKVIKLLGYATVVVGEGLKDHDHNPIGSSPFADVKKGSQVFGGASSYLADLIARKLKVRARAQDLGMVQRCFAPARSEVDEQEAYLNGRVAVRAAVAGLGGCMINITGDCSEKELNFATYPLLEVGGKEKTMPKEFYDIQRKQVTQEFIEWLKNLVGQWEPNYITLNQFLKKS</sequence>
<dbReference type="Proteomes" id="UP001172911">
    <property type="component" value="Unassembled WGS sequence"/>
</dbReference>
<dbReference type="EMBL" id="JARPTC010000014">
    <property type="protein sequence ID" value="MDO7787596.1"/>
    <property type="molecule type" value="Genomic_DNA"/>
</dbReference>
<gene>
    <name evidence="6" type="primary">pfp</name>
    <name evidence="8" type="ORF">P6N53_10225</name>
</gene>
<feature type="site" description="Important for catalytic activity; stabilizes the transition state when the phosphoryl donor is PPi" evidence="6">
    <location>
        <position position="136"/>
    </location>
</feature>
<feature type="binding site" evidence="6">
    <location>
        <begin position="184"/>
        <end position="186"/>
    </location>
    <ligand>
        <name>substrate</name>
    </ligand>
</feature>
<feature type="active site" description="Proton acceptor" evidence="6">
    <location>
        <position position="139"/>
    </location>
</feature>
<dbReference type="PRINTS" id="PR00476">
    <property type="entry name" value="PHFRCTKINASE"/>
</dbReference>
<evidence type="ECO:0000313" key="9">
    <source>
        <dbReference type="Proteomes" id="UP001172911"/>
    </source>
</evidence>